<evidence type="ECO:0000256" key="3">
    <source>
        <dbReference type="ARBA" id="ARBA00022452"/>
    </source>
</evidence>
<evidence type="ECO:0000256" key="1">
    <source>
        <dbReference type="ARBA" id="ARBA00004571"/>
    </source>
</evidence>
<evidence type="ECO:0000256" key="12">
    <source>
        <dbReference type="PROSITE-ProRule" id="PRU01360"/>
    </source>
</evidence>
<evidence type="ECO:0000259" key="16">
    <source>
        <dbReference type="Pfam" id="PF07715"/>
    </source>
</evidence>
<keyword evidence="9 13" id="KW-0798">TonB box</keyword>
<keyword evidence="8" id="KW-0406">Ion transport</keyword>
<evidence type="ECO:0000256" key="2">
    <source>
        <dbReference type="ARBA" id="ARBA00022448"/>
    </source>
</evidence>
<dbReference type="InterPro" id="IPR039426">
    <property type="entry name" value="TonB-dep_rcpt-like"/>
</dbReference>
<feature type="domain" description="TonB-dependent receptor-like beta-barrel" evidence="15">
    <location>
        <begin position="230"/>
        <end position="674"/>
    </location>
</feature>
<dbReference type="Gene3D" id="2.170.130.10">
    <property type="entry name" value="TonB-dependent receptor, plug domain"/>
    <property type="match status" value="1"/>
</dbReference>
<dbReference type="InterPro" id="IPR000531">
    <property type="entry name" value="Beta-barrel_TonB"/>
</dbReference>
<dbReference type="Proteomes" id="UP000265916">
    <property type="component" value="Unassembled WGS sequence"/>
</dbReference>
<dbReference type="EMBL" id="NRJG01000067">
    <property type="protein sequence ID" value="RIY38486.1"/>
    <property type="molecule type" value="Genomic_DNA"/>
</dbReference>
<keyword evidence="7" id="KW-0408">Iron</keyword>
<keyword evidence="18" id="KW-1185">Reference proteome</keyword>
<comment type="subcellular location">
    <subcellularLocation>
        <location evidence="1 12">Cell outer membrane</location>
        <topology evidence="1 12">Multi-pass membrane protein</topology>
    </subcellularLocation>
</comment>
<dbReference type="PANTHER" id="PTHR32552">
    <property type="entry name" value="FERRICHROME IRON RECEPTOR-RELATED"/>
    <property type="match status" value="1"/>
</dbReference>
<sequence>MRKITLTKLASTLVALSCGISFAHADTTSTNLTLNTVTVVGTLDKLGKADVTQSNLKLDVKALAQQTGARKLDESLIYQAGIYANFAPSNHYNILRIRSFYPEYAVDGTTISYSNGLYNYNPVLFGIERVEINKGANSVLYGATQPGGTVNLISKRPTQERQGLLQLQVGSKDRYSIGVDYSDRINDSVRYRLVGQWENSRGEKTYTSSRQYYFAPSFTIDFSPNTSLTFLTNFNVQNGRPNTFVVPGYGSYLTTDGSFGTSTYFGEPAYSEVDTKQFSAGWELSHKFNDNLKFEQNYRYLYINSLFYDVAAGMAQIDMRGNTSAIRSYVYNKGKFQEHYFDNRLVANGEIFKNVKATVAVGVDLLRTTVNGNYATGTAPSISLYNTTYFREGASSVLNNISPTRDYETQNQVGTYLLTSFDIAKLLTVNYGLHYTSVNGKTESAIRTNSYNTGHTTHSGGLALNLPWGFTPYVNYSEAFRARAPLATSTSSTDTLAYNTTKQLQSGLKYSPENFDGYFEVGYFNIKDRNPFRRDDLTGSYTQTDLKQNTHGWELTAKANITSWWQTSLAYTYTNATTYRTTTVYETNGIPKHQVAFWNNFAIGNKLDVGFGVRYYGTTNARSIGYLDLRRLMQRQSPYVSVADGRTKPVWLFDMAISYDITPNWNLGLNATNLFNEKYLTNCNSVCYFGATRNVVATATYKW</sequence>
<dbReference type="SUPFAM" id="SSF56935">
    <property type="entry name" value="Porins"/>
    <property type="match status" value="1"/>
</dbReference>
<keyword evidence="4" id="KW-0410">Iron transport</keyword>
<keyword evidence="2 12" id="KW-0813">Transport</keyword>
<evidence type="ECO:0000256" key="13">
    <source>
        <dbReference type="RuleBase" id="RU003357"/>
    </source>
</evidence>
<evidence type="ECO:0000256" key="9">
    <source>
        <dbReference type="ARBA" id="ARBA00023077"/>
    </source>
</evidence>
<reference evidence="17 18" key="1">
    <citation type="submission" date="2017-08" db="EMBL/GenBank/DDBJ databases">
        <title>Reclassification of Bisgaard taxon 37 and 44.</title>
        <authorList>
            <person name="Christensen H."/>
        </authorList>
    </citation>
    <scope>NUCLEOTIDE SEQUENCE [LARGE SCALE GENOMIC DNA]</scope>
    <source>
        <strain evidence="17 18">111</strain>
    </source>
</reference>
<keyword evidence="10 12" id="KW-0472">Membrane</keyword>
<organism evidence="17 18">
    <name type="scientific">Psittacicella hinzii</name>
    <dbReference type="NCBI Taxonomy" id="2028575"/>
    <lineage>
        <taxon>Bacteria</taxon>
        <taxon>Pseudomonadati</taxon>
        <taxon>Pseudomonadota</taxon>
        <taxon>Gammaproteobacteria</taxon>
        <taxon>Pasteurellales</taxon>
        <taxon>Psittacicellaceae</taxon>
        <taxon>Psittacicella</taxon>
    </lineage>
</organism>
<evidence type="ECO:0000313" key="18">
    <source>
        <dbReference type="Proteomes" id="UP000265916"/>
    </source>
</evidence>
<keyword evidence="5 12" id="KW-0812">Transmembrane</keyword>
<evidence type="ECO:0000256" key="8">
    <source>
        <dbReference type="ARBA" id="ARBA00023065"/>
    </source>
</evidence>
<dbReference type="GO" id="GO:0009279">
    <property type="term" value="C:cell outer membrane"/>
    <property type="evidence" value="ECO:0007669"/>
    <property type="project" value="UniProtKB-SubCell"/>
</dbReference>
<evidence type="ECO:0000256" key="5">
    <source>
        <dbReference type="ARBA" id="ARBA00022692"/>
    </source>
</evidence>
<evidence type="ECO:0000256" key="4">
    <source>
        <dbReference type="ARBA" id="ARBA00022496"/>
    </source>
</evidence>
<feature type="domain" description="TonB-dependent receptor plug" evidence="16">
    <location>
        <begin position="49"/>
        <end position="149"/>
    </location>
</feature>
<evidence type="ECO:0000256" key="14">
    <source>
        <dbReference type="SAM" id="SignalP"/>
    </source>
</evidence>
<evidence type="ECO:0008006" key="19">
    <source>
        <dbReference type="Google" id="ProtNLM"/>
    </source>
</evidence>
<dbReference type="GO" id="GO:0015344">
    <property type="term" value="F:siderophore uptake transmembrane transporter activity"/>
    <property type="evidence" value="ECO:0007669"/>
    <property type="project" value="TreeGrafter"/>
</dbReference>
<evidence type="ECO:0000256" key="6">
    <source>
        <dbReference type="ARBA" id="ARBA00022729"/>
    </source>
</evidence>
<comment type="caution">
    <text evidence="17">The sequence shown here is derived from an EMBL/GenBank/DDBJ whole genome shotgun (WGS) entry which is preliminary data.</text>
</comment>
<protein>
    <recommendedName>
        <fullName evidence="19">Ferrichrome-iron receptor</fullName>
    </recommendedName>
</protein>
<proteinExistence type="inferred from homology"/>
<feature type="signal peptide" evidence="14">
    <location>
        <begin position="1"/>
        <end position="25"/>
    </location>
</feature>
<evidence type="ECO:0000259" key="15">
    <source>
        <dbReference type="Pfam" id="PF00593"/>
    </source>
</evidence>
<accession>A0A3A1YLZ4</accession>
<dbReference type="InterPro" id="IPR036942">
    <property type="entry name" value="Beta-barrel_TonB_sf"/>
</dbReference>
<keyword evidence="3 12" id="KW-1134">Transmembrane beta strand</keyword>
<dbReference type="OrthoDB" id="127311at2"/>
<evidence type="ECO:0000256" key="11">
    <source>
        <dbReference type="ARBA" id="ARBA00023237"/>
    </source>
</evidence>
<dbReference type="AlphaFoldDB" id="A0A3A1YLZ4"/>
<dbReference type="Pfam" id="PF07715">
    <property type="entry name" value="Plug"/>
    <property type="match status" value="1"/>
</dbReference>
<dbReference type="PROSITE" id="PS52016">
    <property type="entry name" value="TONB_DEPENDENT_REC_3"/>
    <property type="match status" value="1"/>
</dbReference>
<evidence type="ECO:0000256" key="7">
    <source>
        <dbReference type="ARBA" id="ARBA00023004"/>
    </source>
</evidence>
<dbReference type="RefSeq" id="WP_119531293.1">
    <property type="nucleotide sequence ID" value="NZ_JBHSSP010000001.1"/>
</dbReference>
<evidence type="ECO:0000313" key="17">
    <source>
        <dbReference type="EMBL" id="RIY38486.1"/>
    </source>
</evidence>
<dbReference type="Gene3D" id="2.40.170.20">
    <property type="entry name" value="TonB-dependent receptor, beta-barrel domain"/>
    <property type="match status" value="1"/>
</dbReference>
<dbReference type="InterPro" id="IPR012910">
    <property type="entry name" value="Plug_dom"/>
</dbReference>
<keyword evidence="6 14" id="KW-0732">Signal</keyword>
<name>A0A3A1YLZ4_9GAMM</name>
<comment type="similarity">
    <text evidence="12 13">Belongs to the TonB-dependent receptor family.</text>
</comment>
<gene>
    <name evidence="17" type="ORF">CKF58_04210</name>
</gene>
<feature type="chain" id="PRO_5017446274" description="Ferrichrome-iron receptor" evidence="14">
    <location>
        <begin position="26"/>
        <end position="703"/>
    </location>
</feature>
<dbReference type="Pfam" id="PF00593">
    <property type="entry name" value="TonB_dep_Rec_b-barrel"/>
    <property type="match status" value="1"/>
</dbReference>
<evidence type="ECO:0000256" key="10">
    <source>
        <dbReference type="ARBA" id="ARBA00023136"/>
    </source>
</evidence>
<keyword evidence="11 12" id="KW-0998">Cell outer membrane</keyword>
<dbReference type="InterPro" id="IPR037066">
    <property type="entry name" value="Plug_dom_sf"/>
</dbReference>
<dbReference type="PANTHER" id="PTHR32552:SF68">
    <property type="entry name" value="FERRICHROME OUTER MEMBRANE TRANSPORTER_PHAGE RECEPTOR"/>
    <property type="match status" value="1"/>
</dbReference>